<dbReference type="OrthoDB" id="2498029at2759"/>
<dbReference type="PANTHER" id="PTHR46438">
    <property type="entry name" value="ALPHA/BETA-HYDROLASES SUPERFAMILY PROTEIN"/>
    <property type="match status" value="1"/>
</dbReference>
<evidence type="ECO:0000259" key="1">
    <source>
        <dbReference type="Pfam" id="PF12697"/>
    </source>
</evidence>
<name>A0A1V9ZY37_9STRA</name>
<dbReference type="Proteomes" id="UP000243217">
    <property type="component" value="Unassembled WGS sequence"/>
</dbReference>
<gene>
    <name evidence="2" type="ORF">THRCLA_04728</name>
</gene>
<dbReference type="Gene3D" id="3.40.50.1820">
    <property type="entry name" value="alpha/beta hydrolase"/>
    <property type="match status" value="1"/>
</dbReference>
<feature type="domain" description="AB hydrolase-1" evidence="1">
    <location>
        <begin position="45"/>
        <end position="190"/>
    </location>
</feature>
<dbReference type="InterPro" id="IPR000073">
    <property type="entry name" value="AB_hydrolase_1"/>
</dbReference>
<comment type="caution">
    <text evidence="2">The sequence shown here is derived from an EMBL/GenBank/DDBJ whole genome shotgun (WGS) entry which is preliminary data.</text>
</comment>
<sequence>MMLRRLTLHVRRLSTATQSLRLSNGQSIHFHRSTPPESVIKAPTLVFFHGLGASHQSFKYIAARLANTYPIIAFDMPGSGDSPASAAGSEYNAHTVDQALMDAIENMCEATTPRVYVGHSLGGHAALRITSNHLKKYNGQTVQGLVLLATAALKPYRVMQPFVSIPPQITGLIPTPFMAKVFHKIGFSDQHADIEYKNGVMRLVTTDWQVLRDAADTIAMKKLQCLCISAKDDPFLYFKYWDELCHAVGNDQDIKIISYDHGAHNIPKTRQFACSWVEQSMRLSNGQLIHFHRLTPPDIYITNCRLGVGNEYTAHTVDRALMEAIESICEDSTPRVYVGHSLGGYAALRITANHLKNMTTKLSKGCVTGNYSFKAGTMSCSDLYRTHQYSQL</sequence>
<dbReference type="PANTHER" id="PTHR46438:SF11">
    <property type="entry name" value="LIPASE-RELATED"/>
    <property type="match status" value="1"/>
</dbReference>
<evidence type="ECO:0000313" key="3">
    <source>
        <dbReference type="Proteomes" id="UP000243217"/>
    </source>
</evidence>
<proteinExistence type="predicted"/>
<dbReference type="AlphaFoldDB" id="A0A1V9ZY37"/>
<organism evidence="2 3">
    <name type="scientific">Thraustotheca clavata</name>
    <dbReference type="NCBI Taxonomy" id="74557"/>
    <lineage>
        <taxon>Eukaryota</taxon>
        <taxon>Sar</taxon>
        <taxon>Stramenopiles</taxon>
        <taxon>Oomycota</taxon>
        <taxon>Saprolegniomycetes</taxon>
        <taxon>Saprolegniales</taxon>
        <taxon>Achlyaceae</taxon>
        <taxon>Thraustotheca</taxon>
    </lineage>
</organism>
<dbReference type="InterPro" id="IPR029058">
    <property type="entry name" value="AB_hydrolase_fold"/>
</dbReference>
<dbReference type="Pfam" id="PF12697">
    <property type="entry name" value="Abhydrolase_6"/>
    <property type="match status" value="1"/>
</dbReference>
<accession>A0A1V9ZY37</accession>
<protein>
    <recommendedName>
        <fullName evidence="1">AB hydrolase-1 domain-containing protein</fullName>
    </recommendedName>
</protein>
<evidence type="ECO:0000313" key="2">
    <source>
        <dbReference type="EMBL" id="OQS02945.1"/>
    </source>
</evidence>
<reference evidence="2 3" key="1">
    <citation type="journal article" date="2014" name="Genome Biol. Evol.">
        <title>The secreted proteins of Achlya hypogyna and Thraustotheca clavata identify the ancestral oomycete secretome and reveal gene acquisitions by horizontal gene transfer.</title>
        <authorList>
            <person name="Misner I."/>
            <person name="Blouin N."/>
            <person name="Leonard G."/>
            <person name="Richards T.A."/>
            <person name="Lane C.E."/>
        </authorList>
    </citation>
    <scope>NUCLEOTIDE SEQUENCE [LARGE SCALE GENOMIC DNA]</scope>
    <source>
        <strain evidence="2 3">ATCC 34112</strain>
    </source>
</reference>
<keyword evidence="3" id="KW-1185">Reference proteome</keyword>
<dbReference type="EMBL" id="JNBS01001053">
    <property type="protein sequence ID" value="OQS02945.1"/>
    <property type="molecule type" value="Genomic_DNA"/>
</dbReference>
<dbReference type="SUPFAM" id="SSF53474">
    <property type="entry name" value="alpha/beta-Hydrolases"/>
    <property type="match status" value="2"/>
</dbReference>
<dbReference type="STRING" id="74557.A0A1V9ZY37"/>